<feature type="region of interest" description="Disordered" evidence="1">
    <location>
        <begin position="45"/>
        <end position="67"/>
    </location>
</feature>
<accession>A0AAN9ENW6</accession>
<dbReference type="Proteomes" id="UP001372338">
    <property type="component" value="Unassembled WGS sequence"/>
</dbReference>
<evidence type="ECO:0000313" key="3">
    <source>
        <dbReference type="Proteomes" id="UP001372338"/>
    </source>
</evidence>
<protein>
    <submittedName>
        <fullName evidence="2">Uncharacterized protein</fullName>
    </submittedName>
</protein>
<dbReference type="EMBL" id="JAYWIO010000005">
    <property type="protein sequence ID" value="KAK7260518.1"/>
    <property type="molecule type" value="Genomic_DNA"/>
</dbReference>
<organism evidence="2 3">
    <name type="scientific">Crotalaria pallida</name>
    <name type="common">Smooth rattlebox</name>
    <name type="synonym">Crotalaria striata</name>
    <dbReference type="NCBI Taxonomy" id="3830"/>
    <lineage>
        <taxon>Eukaryota</taxon>
        <taxon>Viridiplantae</taxon>
        <taxon>Streptophyta</taxon>
        <taxon>Embryophyta</taxon>
        <taxon>Tracheophyta</taxon>
        <taxon>Spermatophyta</taxon>
        <taxon>Magnoliopsida</taxon>
        <taxon>eudicotyledons</taxon>
        <taxon>Gunneridae</taxon>
        <taxon>Pentapetalae</taxon>
        <taxon>rosids</taxon>
        <taxon>fabids</taxon>
        <taxon>Fabales</taxon>
        <taxon>Fabaceae</taxon>
        <taxon>Papilionoideae</taxon>
        <taxon>50 kb inversion clade</taxon>
        <taxon>genistoids sensu lato</taxon>
        <taxon>core genistoids</taxon>
        <taxon>Crotalarieae</taxon>
        <taxon>Crotalaria</taxon>
    </lineage>
</organism>
<feature type="compositionally biased region" description="Low complexity" evidence="1">
    <location>
        <begin position="45"/>
        <end position="58"/>
    </location>
</feature>
<dbReference type="AlphaFoldDB" id="A0AAN9ENW6"/>
<proteinExistence type="predicted"/>
<keyword evidence="3" id="KW-1185">Reference proteome</keyword>
<gene>
    <name evidence="2" type="ORF">RIF29_26618</name>
</gene>
<evidence type="ECO:0000256" key="1">
    <source>
        <dbReference type="SAM" id="MobiDB-lite"/>
    </source>
</evidence>
<reference evidence="2 3" key="1">
    <citation type="submission" date="2024-01" db="EMBL/GenBank/DDBJ databases">
        <title>The genomes of 5 underutilized Papilionoideae crops provide insights into root nodulation and disease resistanc.</title>
        <authorList>
            <person name="Yuan L."/>
        </authorList>
    </citation>
    <scope>NUCLEOTIDE SEQUENCE [LARGE SCALE GENOMIC DNA]</scope>
    <source>
        <strain evidence="2">ZHUSHIDOU_FW_LH</strain>
        <tissue evidence="2">Leaf</tissue>
    </source>
</reference>
<comment type="caution">
    <text evidence="2">The sequence shown here is derived from an EMBL/GenBank/DDBJ whole genome shotgun (WGS) entry which is preliminary data.</text>
</comment>
<evidence type="ECO:0000313" key="2">
    <source>
        <dbReference type="EMBL" id="KAK7260518.1"/>
    </source>
</evidence>
<name>A0AAN9ENW6_CROPI</name>
<sequence>MTCTVVNALRSSQRRRAPVRERRLLFADSNFAIFSSFFADSNAVFSSSQSSNPPFTSVELDHSDSGREGCTVTTLTITAEPKNWHSAIRVSVQEVDKDSRTNLLSIAAYSCLSSLTNLSS</sequence>